<organism evidence="2 3">
    <name type="scientific">Gigaspora margarita</name>
    <dbReference type="NCBI Taxonomy" id="4874"/>
    <lineage>
        <taxon>Eukaryota</taxon>
        <taxon>Fungi</taxon>
        <taxon>Fungi incertae sedis</taxon>
        <taxon>Mucoromycota</taxon>
        <taxon>Glomeromycotina</taxon>
        <taxon>Glomeromycetes</taxon>
        <taxon>Diversisporales</taxon>
        <taxon>Gigasporaceae</taxon>
        <taxon>Gigaspora</taxon>
    </lineage>
</organism>
<dbReference type="Proteomes" id="UP000439903">
    <property type="component" value="Unassembled WGS sequence"/>
</dbReference>
<evidence type="ECO:0000256" key="1">
    <source>
        <dbReference type="SAM" id="MobiDB-lite"/>
    </source>
</evidence>
<keyword evidence="3" id="KW-1185">Reference proteome</keyword>
<gene>
    <name evidence="2" type="ORF">F8M41_004753</name>
</gene>
<feature type="compositionally biased region" description="Basic and acidic residues" evidence="1">
    <location>
        <begin position="199"/>
        <end position="224"/>
    </location>
</feature>
<name>A0A8H4A6F4_GIGMA</name>
<protein>
    <submittedName>
        <fullName evidence="2">Uncharacterized protein</fullName>
    </submittedName>
</protein>
<dbReference type="AlphaFoldDB" id="A0A8H4A6F4"/>
<proteinExistence type="predicted"/>
<feature type="compositionally biased region" description="Polar residues" evidence="1">
    <location>
        <begin position="33"/>
        <end position="57"/>
    </location>
</feature>
<comment type="caution">
    <text evidence="2">The sequence shown here is derived from an EMBL/GenBank/DDBJ whole genome shotgun (WGS) entry which is preliminary data.</text>
</comment>
<evidence type="ECO:0000313" key="3">
    <source>
        <dbReference type="Proteomes" id="UP000439903"/>
    </source>
</evidence>
<evidence type="ECO:0000313" key="2">
    <source>
        <dbReference type="EMBL" id="KAF0435866.1"/>
    </source>
</evidence>
<reference evidence="2 3" key="1">
    <citation type="journal article" date="2019" name="Environ. Microbiol.">
        <title>At the nexus of three kingdoms: the genome of the mycorrhizal fungus Gigaspora margarita provides insights into plant, endobacterial and fungal interactions.</title>
        <authorList>
            <person name="Venice F."/>
            <person name="Ghignone S."/>
            <person name="Salvioli di Fossalunga A."/>
            <person name="Amselem J."/>
            <person name="Novero M."/>
            <person name="Xianan X."/>
            <person name="Sedzielewska Toro K."/>
            <person name="Morin E."/>
            <person name="Lipzen A."/>
            <person name="Grigoriev I.V."/>
            <person name="Henrissat B."/>
            <person name="Martin F.M."/>
            <person name="Bonfante P."/>
        </authorList>
    </citation>
    <scope>NUCLEOTIDE SEQUENCE [LARGE SCALE GENOMIC DNA]</scope>
    <source>
        <strain evidence="2 3">BEG34</strain>
    </source>
</reference>
<feature type="compositionally biased region" description="Basic and acidic residues" evidence="1">
    <location>
        <begin position="86"/>
        <end position="99"/>
    </location>
</feature>
<feature type="region of interest" description="Disordered" evidence="1">
    <location>
        <begin position="186"/>
        <end position="224"/>
    </location>
</feature>
<sequence length="224" mass="25674">MARRVPEQSQGFKRLYNNLLADKPSRTLEKNTESQVSRDNTNQTKSFGQSSKNTKNITLGHPLERLRIPPQMRKNKPANGAQRVTKVHDPNPNHPKDTCINDLTGTTVGRQSSLPFTFGTQCVTKVHDPKDTKSTTNNCNTTIVMTIKDLEKEIEQYNNNQCINKQTEKLDQHHTDVKNAHRIAMPQINKINPTKKYPVHKEQKDIREQPTEQPKENWKADTSK</sequence>
<dbReference type="EMBL" id="WTPW01001439">
    <property type="protein sequence ID" value="KAF0435866.1"/>
    <property type="molecule type" value="Genomic_DNA"/>
</dbReference>
<accession>A0A8H4A6F4</accession>
<feature type="compositionally biased region" description="Basic and acidic residues" evidence="1">
    <location>
        <begin position="23"/>
        <end position="32"/>
    </location>
</feature>
<feature type="region of interest" description="Disordered" evidence="1">
    <location>
        <begin position="16"/>
        <end position="104"/>
    </location>
</feature>